<dbReference type="Gene3D" id="2.30.30.240">
    <property type="entry name" value="PRC-barrel domain"/>
    <property type="match status" value="1"/>
</dbReference>
<dbReference type="Proteomes" id="UP000024329">
    <property type="component" value="Unassembled WGS sequence"/>
</dbReference>
<dbReference type="EMBL" id="JFYZ01000042">
    <property type="protein sequence ID" value="EZP74659.1"/>
    <property type="molecule type" value="Genomic_DNA"/>
</dbReference>
<accession>A0A031JKL3</accession>
<reference evidence="1 2" key="1">
    <citation type="submission" date="2014-03" db="EMBL/GenBank/DDBJ databases">
        <title>Whole genome sequence of Novosphingobium resinovorum KF1.</title>
        <authorList>
            <person name="Gan H.M."/>
            <person name="Gan H.Y."/>
            <person name="Chew T.H."/>
            <person name="Savka M.A."/>
        </authorList>
    </citation>
    <scope>NUCLEOTIDE SEQUENCE [LARGE SCALE GENOMIC DNA]</scope>
    <source>
        <strain evidence="1 2">KF1</strain>
    </source>
</reference>
<evidence type="ECO:0000313" key="2">
    <source>
        <dbReference type="Proteomes" id="UP000024329"/>
    </source>
</evidence>
<dbReference type="InterPro" id="IPR011033">
    <property type="entry name" value="PRC_barrel-like_sf"/>
</dbReference>
<evidence type="ECO:0000313" key="1">
    <source>
        <dbReference type="EMBL" id="EZP74659.1"/>
    </source>
</evidence>
<sequence>MNRALFALACSAVLITGCNRADSPSDIAEDKVEHDAEAAAAAAGPTPAALGLTEVQLLEADLVGGNGVELGDVKSLVRGPDGSVSQLLIEIEDSHPDKFVHVPVAGLQVVRKGNDTDLSTTMTREQLNALPSVDLTKTQGASGT</sequence>
<dbReference type="eggNOG" id="ENOG5033NWB">
    <property type="taxonomic scope" value="Bacteria"/>
</dbReference>
<proteinExistence type="predicted"/>
<dbReference type="PATRIC" id="fig|158500.4.peg.4798"/>
<dbReference type="PROSITE" id="PS51257">
    <property type="entry name" value="PROKAR_LIPOPROTEIN"/>
    <property type="match status" value="1"/>
</dbReference>
<dbReference type="AlphaFoldDB" id="A0A031JKL3"/>
<organism evidence="1 2">
    <name type="scientific">Novosphingobium resinovorum</name>
    <dbReference type="NCBI Taxonomy" id="158500"/>
    <lineage>
        <taxon>Bacteria</taxon>
        <taxon>Pseudomonadati</taxon>
        <taxon>Pseudomonadota</taxon>
        <taxon>Alphaproteobacteria</taxon>
        <taxon>Sphingomonadales</taxon>
        <taxon>Sphingomonadaceae</taxon>
        <taxon>Novosphingobium</taxon>
    </lineage>
</organism>
<name>A0A031JKL3_9SPHN</name>
<gene>
    <name evidence="1" type="ORF">BV97_04724</name>
</gene>
<protein>
    <recommendedName>
        <fullName evidence="3">PRC-barrel domain-containing protein</fullName>
    </recommendedName>
</protein>
<evidence type="ECO:0008006" key="3">
    <source>
        <dbReference type="Google" id="ProtNLM"/>
    </source>
</evidence>
<dbReference type="RefSeq" id="WP_048938890.1">
    <property type="nucleotide sequence ID" value="NZ_JFYZ01000042.1"/>
</dbReference>
<dbReference type="SUPFAM" id="SSF50346">
    <property type="entry name" value="PRC-barrel domain"/>
    <property type="match status" value="1"/>
</dbReference>
<comment type="caution">
    <text evidence="1">The sequence shown here is derived from an EMBL/GenBank/DDBJ whole genome shotgun (WGS) entry which is preliminary data.</text>
</comment>